<protein>
    <recommendedName>
        <fullName evidence="3">Quercetin 2,3-dioxygenase C-terminal cupin domain-containing protein</fullName>
    </recommendedName>
</protein>
<name>G2WRY8_VERDV</name>
<evidence type="ECO:0000313" key="1">
    <source>
        <dbReference type="EMBL" id="EGY13639.1"/>
    </source>
</evidence>
<gene>
    <name evidence="1" type="ORF">VDAG_00321</name>
</gene>
<dbReference type="RefSeq" id="XP_009649993.1">
    <property type="nucleotide sequence ID" value="XM_009651698.1"/>
</dbReference>
<dbReference type="Proteomes" id="UP000001611">
    <property type="component" value="Chromosome 2"/>
</dbReference>
<dbReference type="InParanoid" id="G2WRY8"/>
<dbReference type="eggNOG" id="ENOG502RXW4">
    <property type="taxonomic scope" value="Eukaryota"/>
</dbReference>
<evidence type="ECO:0008006" key="3">
    <source>
        <dbReference type="Google" id="ProtNLM"/>
    </source>
</evidence>
<dbReference type="GeneID" id="20701784"/>
<dbReference type="OrthoDB" id="10261807at2759"/>
<accession>G2WRY8</accession>
<dbReference type="AlphaFoldDB" id="G2WRY8"/>
<dbReference type="EMBL" id="DS572695">
    <property type="protein sequence ID" value="EGY13639.1"/>
    <property type="molecule type" value="Genomic_DNA"/>
</dbReference>
<evidence type="ECO:0000313" key="2">
    <source>
        <dbReference type="Proteomes" id="UP000001611"/>
    </source>
</evidence>
<reference evidence="1 2" key="1">
    <citation type="submission" date="2008-03" db="EMBL/GenBank/DDBJ databases">
        <title>The Genome Sequence of Verticillium dahliae VdLs.17.</title>
        <authorList>
            <consortium name="The Broad Institute Genome Sequencing Platform"/>
            <person name="Ma L.-J.J."/>
            <person name="Klosterman S.J."/>
            <person name="Subbarao K."/>
            <person name="Dobinson K."/>
            <person name="Veronese P."/>
            <person name="Kang S."/>
            <person name="Gold S.E."/>
            <person name="Young S."/>
            <person name="Jaffe D."/>
            <person name="Gnerre S."/>
            <person name="Berlin A."/>
            <person name="Heiman D."/>
            <person name="Hepburn T."/>
            <person name="Sykes S."/>
            <person name="Alvarado L."/>
            <person name="Kodira C.D."/>
            <person name="Lander E."/>
            <person name="Galagan J."/>
            <person name="Nusbaum C."/>
            <person name="Birren B."/>
        </authorList>
    </citation>
    <scope>NUCLEOTIDE SEQUENCE [LARGE SCALE GENOMIC DNA]</scope>
    <source>
        <strain evidence="2">VdLs.17 / ATCC MYA-4575 / FGSC 10137</strain>
    </source>
</reference>
<proteinExistence type="predicted"/>
<dbReference type="KEGG" id="vda:VDAG_00321"/>
<organism evidence="1 2">
    <name type="scientific">Verticillium dahliae (strain VdLs.17 / ATCC MYA-4575 / FGSC 10137)</name>
    <name type="common">Verticillium wilt</name>
    <dbReference type="NCBI Taxonomy" id="498257"/>
    <lineage>
        <taxon>Eukaryota</taxon>
        <taxon>Fungi</taxon>
        <taxon>Dikarya</taxon>
        <taxon>Ascomycota</taxon>
        <taxon>Pezizomycotina</taxon>
        <taxon>Sordariomycetes</taxon>
        <taxon>Hypocreomycetidae</taxon>
        <taxon>Glomerellales</taxon>
        <taxon>Plectosphaerellaceae</taxon>
        <taxon>Verticillium</taxon>
    </lineage>
</organism>
<dbReference type="HOGENOM" id="CLU_2485038_0_0_1"/>
<keyword evidence="2" id="KW-1185">Reference proteome</keyword>
<sequence>MGAGIIAPGRVFEWTIGGRGTTQTNRKVFVHLPMTKSGKAKIRIDGRDDAVLSEGDGAFVDAVHAGDKLGVESVGEAEAEVIVLDTA</sequence>